<dbReference type="Pfam" id="PF00903">
    <property type="entry name" value="Glyoxalase"/>
    <property type="match status" value="1"/>
</dbReference>
<dbReference type="Gene3D" id="3.10.180.10">
    <property type="entry name" value="2,3-Dihydroxybiphenyl 1,2-Dioxygenase, domain 1"/>
    <property type="match status" value="1"/>
</dbReference>
<feature type="domain" description="VOC" evidence="1">
    <location>
        <begin position="11"/>
        <end position="128"/>
    </location>
</feature>
<dbReference type="InterPro" id="IPR052164">
    <property type="entry name" value="Anthracycline_SecMetBiosynth"/>
</dbReference>
<dbReference type="PANTHER" id="PTHR33993:SF2">
    <property type="entry name" value="VOC DOMAIN-CONTAINING PROTEIN"/>
    <property type="match status" value="1"/>
</dbReference>
<proteinExistence type="predicted"/>
<dbReference type="Proteomes" id="UP000185003">
    <property type="component" value="Unassembled WGS sequence"/>
</dbReference>
<dbReference type="InterPro" id="IPR004360">
    <property type="entry name" value="Glyas_Fos-R_dOase_dom"/>
</dbReference>
<dbReference type="PROSITE" id="PS51819">
    <property type="entry name" value="VOC"/>
    <property type="match status" value="1"/>
</dbReference>
<reference evidence="2 3" key="1">
    <citation type="submission" date="2016-11" db="EMBL/GenBank/DDBJ databases">
        <authorList>
            <person name="Jaros S."/>
            <person name="Januszkiewicz K."/>
            <person name="Wedrychowicz H."/>
        </authorList>
    </citation>
    <scope>NUCLEOTIDE SEQUENCE [LARGE SCALE GENOMIC DNA]</scope>
    <source>
        <strain evidence="2 3">DSM 24787</strain>
    </source>
</reference>
<dbReference type="InterPro" id="IPR029068">
    <property type="entry name" value="Glyas_Bleomycin-R_OHBP_Dase"/>
</dbReference>
<dbReference type="EMBL" id="FSRA01000001">
    <property type="protein sequence ID" value="SIO14020.1"/>
    <property type="molecule type" value="Genomic_DNA"/>
</dbReference>
<gene>
    <name evidence="2" type="ORF">SAMN04488055_3137</name>
</gene>
<protein>
    <recommendedName>
        <fullName evidence="1">VOC domain-containing protein</fullName>
    </recommendedName>
</protein>
<dbReference type="CDD" id="cd07247">
    <property type="entry name" value="SgaA_N_like"/>
    <property type="match status" value="1"/>
</dbReference>
<dbReference type="InterPro" id="IPR037523">
    <property type="entry name" value="VOC_core"/>
</dbReference>
<keyword evidence="3" id="KW-1185">Reference proteome</keyword>
<dbReference type="PANTHER" id="PTHR33993">
    <property type="entry name" value="GLYOXALASE-RELATED"/>
    <property type="match status" value="1"/>
</dbReference>
<dbReference type="STRING" id="536979.SAMN04488055_3137"/>
<evidence type="ECO:0000313" key="2">
    <source>
        <dbReference type="EMBL" id="SIO14020.1"/>
    </source>
</evidence>
<organism evidence="2 3">
    <name type="scientific">Chitinophaga niabensis</name>
    <dbReference type="NCBI Taxonomy" id="536979"/>
    <lineage>
        <taxon>Bacteria</taxon>
        <taxon>Pseudomonadati</taxon>
        <taxon>Bacteroidota</taxon>
        <taxon>Chitinophagia</taxon>
        <taxon>Chitinophagales</taxon>
        <taxon>Chitinophagaceae</taxon>
        <taxon>Chitinophaga</taxon>
    </lineage>
</organism>
<sequence>MLSNNLTMENVITFFDIPATDFSRAVSFYKAILGLEINETDMFGTKMAFFPSDGTNVSGAIVQGKDYKPSTDGVIVYLNGGNDLQNVLDKVESNNGKVIVPKTHISPEVGYIAMFIDTEGNKMALHSLN</sequence>
<name>A0A1N6H2L4_9BACT</name>
<accession>A0A1N6H2L4</accession>
<dbReference type="AlphaFoldDB" id="A0A1N6H2L4"/>
<evidence type="ECO:0000313" key="3">
    <source>
        <dbReference type="Proteomes" id="UP000185003"/>
    </source>
</evidence>
<dbReference type="SUPFAM" id="SSF54593">
    <property type="entry name" value="Glyoxalase/Bleomycin resistance protein/Dihydroxybiphenyl dioxygenase"/>
    <property type="match status" value="1"/>
</dbReference>
<evidence type="ECO:0000259" key="1">
    <source>
        <dbReference type="PROSITE" id="PS51819"/>
    </source>
</evidence>